<name>A0A6B1FB32_9SYNE</name>
<dbReference type="InterPro" id="IPR001646">
    <property type="entry name" value="5peptide_repeat"/>
</dbReference>
<dbReference type="InterPro" id="IPR044213">
    <property type="entry name" value="At2g44920-like"/>
</dbReference>
<organism evidence="1">
    <name type="scientific">Synechococcus sp. SB0676_bin_10</name>
    <dbReference type="NCBI Taxonomy" id="2604869"/>
    <lineage>
        <taxon>Bacteria</taxon>
        <taxon>Bacillati</taxon>
        <taxon>Cyanobacteriota</taxon>
        <taxon>Cyanophyceae</taxon>
        <taxon>Synechococcales</taxon>
        <taxon>Synechococcaceae</taxon>
        <taxon>Synechococcus</taxon>
    </lineage>
</organism>
<dbReference type="SUPFAM" id="SSF141571">
    <property type="entry name" value="Pentapeptide repeat-like"/>
    <property type="match status" value="1"/>
</dbReference>
<dbReference type="PANTHER" id="PTHR47200">
    <property type="entry name" value="THYLAKOID LUMENAL 15 KDA PROTEIN 1, CHLOROPLASTIC"/>
    <property type="match status" value="1"/>
</dbReference>
<reference evidence="1" key="1">
    <citation type="submission" date="2019-09" db="EMBL/GenBank/DDBJ databases">
        <title>Characterisation of the sponge microbiome using genome-centric metagenomics.</title>
        <authorList>
            <person name="Engelberts J.P."/>
            <person name="Robbins S.J."/>
            <person name="De Goeij J.M."/>
            <person name="Aranda M."/>
            <person name="Bell S.C."/>
            <person name="Webster N.S."/>
        </authorList>
    </citation>
    <scope>NUCLEOTIDE SEQUENCE</scope>
    <source>
        <strain evidence="1">SB0676_bin_10</strain>
    </source>
</reference>
<dbReference type="Pfam" id="PF00805">
    <property type="entry name" value="Pentapeptide"/>
    <property type="match status" value="2"/>
</dbReference>
<sequence length="180" mass="19067">MSTIVKRGCLGLLLALVLMAGAALPPIGGHGLAAAGLEQRVLFQERVDYTLTTHDREEFQGQDLENTSFAGAHARDADFSGSNLHGAILTKGEFQGARFVGANLSNVLMDAADFRNTDLRNADLRESIATGVRWEGARISGADFSDALLDLSAARQLCAMAEGINPQTGASTRDSLAPYC</sequence>
<protein>
    <submittedName>
        <fullName evidence="1">Pentapeptide repeat-containing protein</fullName>
    </submittedName>
</protein>
<dbReference type="EMBL" id="VYDO01000128">
    <property type="protein sequence ID" value="MYG38123.1"/>
    <property type="molecule type" value="Genomic_DNA"/>
</dbReference>
<dbReference type="AlphaFoldDB" id="A0A6B1FB32"/>
<comment type="caution">
    <text evidence="1">The sequence shown here is derived from an EMBL/GenBank/DDBJ whole genome shotgun (WGS) entry which is preliminary data.</text>
</comment>
<dbReference type="PANTHER" id="PTHR47200:SF2">
    <property type="entry name" value="THYLAKOID LUMENAL 15 KDA PROTEIN 1, CHLOROPLASTIC"/>
    <property type="match status" value="1"/>
</dbReference>
<accession>A0A6B1FB32</accession>
<gene>
    <name evidence="1" type="ORF">F4162_03785</name>
</gene>
<proteinExistence type="predicted"/>
<evidence type="ECO:0000313" key="1">
    <source>
        <dbReference type="EMBL" id="MYG38123.1"/>
    </source>
</evidence>
<dbReference type="Gene3D" id="2.160.20.80">
    <property type="entry name" value="E3 ubiquitin-protein ligase SopA"/>
    <property type="match status" value="1"/>
</dbReference>